<dbReference type="PANTHER" id="PTHR47964">
    <property type="entry name" value="ATP-DEPENDENT DNA HELICASE HOMOLOG RECG, CHLOROPLASTIC"/>
    <property type="match status" value="1"/>
</dbReference>
<keyword evidence="5" id="KW-0067">ATP-binding</keyword>
<dbReference type="Pfam" id="PF00271">
    <property type="entry name" value="Helicase_C"/>
    <property type="match status" value="1"/>
</dbReference>
<dbReference type="PROSITE" id="PS51194">
    <property type="entry name" value="HELICASE_CTER"/>
    <property type="match status" value="1"/>
</dbReference>
<organism evidence="10 11">
    <name type="scientific">Neokomagataea thailandica NBRC 106555</name>
    <dbReference type="NCBI Taxonomy" id="1223520"/>
    <lineage>
        <taxon>Bacteria</taxon>
        <taxon>Pseudomonadati</taxon>
        <taxon>Pseudomonadota</taxon>
        <taxon>Alphaproteobacteria</taxon>
        <taxon>Acetobacterales</taxon>
        <taxon>Acetobacteraceae</taxon>
        <taxon>Neokomagataea</taxon>
    </lineage>
</organism>
<dbReference type="SUPFAM" id="SSF52540">
    <property type="entry name" value="P-loop containing nucleoside triphosphate hydrolases"/>
    <property type="match status" value="1"/>
</dbReference>
<keyword evidence="3" id="KW-0378">Hydrolase</keyword>
<feature type="domain" description="Helicase C-terminal" evidence="9">
    <location>
        <begin position="177"/>
        <end position="337"/>
    </location>
</feature>
<dbReference type="InterPro" id="IPR001650">
    <property type="entry name" value="Helicase_C-like"/>
</dbReference>
<sequence>MAGTSPMMRLLQGDVGAGKTYVAMHAMLQAVESGAQAALMAPTEILARQHYETISRLCPAPSVYLSGTVQGSARKHALSAIMSGDAKLVIGTHALFQSSVKFANLGLAVIDEQHRFGVEQRMALSSKGYATDILIMTATPIPRTLQLMEWGEMSVSKLDSKPKGRQPIRTTLHSMGAFKDIIKAMQRALASEAQVFWVCPLIENSETASAAAAEERWAMLCEVFGPDVIGLAHGRQDIAVRQAALDAFRAGSTRLLVATTVIEVGVDIPNASIMVIEHAERFGLAQLHQLRGRVGRGAKQSFCLLLHDDALAGSAQRRLSLMRDTTDGFVIADEDYKIRGGGDLTGHRQSGLPGLRLAHGPRVAPLARAMRQDSEREIFRNPSLQNGRGPHLKTLLSLFNRDKPERLLISG</sequence>
<name>A0ABQ0QRT8_9PROT</name>
<evidence type="ECO:0000313" key="10">
    <source>
        <dbReference type="EMBL" id="GBR54582.1"/>
    </source>
</evidence>
<evidence type="ECO:0000313" key="11">
    <source>
        <dbReference type="Proteomes" id="UP001062632"/>
    </source>
</evidence>
<dbReference type="SMART" id="SM00490">
    <property type="entry name" value="HELICc"/>
    <property type="match status" value="1"/>
</dbReference>
<keyword evidence="4 10" id="KW-0347">Helicase</keyword>
<keyword evidence="6" id="KW-0238">DNA-binding</keyword>
<evidence type="ECO:0000256" key="1">
    <source>
        <dbReference type="ARBA" id="ARBA00022741"/>
    </source>
</evidence>
<dbReference type="InterPro" id="IPR011545">
    <property type="entry name" value="DEAD/DEAH_box_helicase_dom"/>
</dbReference>
<dbReference type="SMART" id="SM00487">
    <property type="entry name" value="DEXDc"/>
    <property type="match status" value="1"/>
</dbReference>
<keyword evidence="2" id="KW-0227">DNA damage</keyword>
<proteinExistence type="predicted"/>
<evidence type="ECO:0000259" key="8">
    <source>
        <dbReference type="PROSITE" id="PS51192"/>
    </source>
</evidence>
<evidence type="ECO:0000256" key="2">
    <source>
        <dbReference type="ARBA" id="ARBA00022763"/>
    </source>
</evidence>
<dbReference type="EMBL" id="BAQC01000058">
    <property type="protein sequence ID" value="GBR54582.1"/>
    <property type="molecule type" value="Genomic_DNA"/>
</dbReference>
<evidence type="ECO:0000256" key="5">
    <source>
        <dbReference type="ARBA" id="ARBA00022840"/>
    </source>
</evidence>
<dbReference type="PROSITE" id="PS51192">
    <property type="entry name" value="HELICASE_ATP_BIND_1"/>
    <property type="match status" value="1"/>
</dbReference>
<dbReference type="Proteomes" id="UP001062632">
    <property type="component" value="Unassembled WGS sequence"/>
</dbReference>
<comment type="caution">
    <text evidence="10">The sequence shown here is derived from an EMBL/GenBank/DDBJ whole genome shotgun (WGS) entry which is preliminary data.</text>
</comment>
<dbReference type="InterPro" id="IPR014001">
    <property type="entry name" value="Helicase_ATP-bd"/>
</dbReference>
<gene>
    <name evidence="10" type="ORF">AA106555_1728</name>
</gene>
<dbReference type="Gene3D" id="3.40.50.300">
    <property type="entry name" value="P-loop containing nucleotide triphosphate hydrolases"/>
    <property type="match status" value="2"/>
</dbReference>
<evidence type="ECO:0000256" key="6">
    <source>
        <dbReference type="ARBA" id="ARBA00023125"/>
    </source>
</evidence>
<dbReference type="InterPro" id="IPR047112">
    <property type="entry name" value="RecG/Mfd"/>
</dbReference>
<evidence type="ECO:0000256" key="7">
    <source>
        <dbReference type="ARBA" id="ARBA00023204"/>
    </source>
</evidence>
<evidence type="ECO:0000259" key="9">
    <source>
        <dbReference type="PROSITE" id="PS51194"/>
    </source>
</evidence>
<protein>
    <submittedName>
        <fullName evidence="10">DNA helicase RecG</fullName>
    </submittedName>
</protein>
<evidence type="ECO:0000256" key="3">
    <source>
        <dbReference type="ARBA" id="ARBA00022801"/>
    </source>
</evidence>
<evidence type="ECO:0000256" key="4">
    <source>
        <dbReference type="ARBA" id="ARBA00022806"/>
    </source>
</evidence>
<accession>A0ABQ0QRT8</accession>
<keyword evidence="1" id="KW-0547">Nucleotide-binding</keyword>
<dbReference type="Pfam" id="PF00270">
    <property type="entry name" value="DEAD"/>
    <property type="match status" value="1"/>
</dbReference>
<keyword evidence="7" id="KW-0234">DNA repair</keyword>
<keyword evidence="11" id="KW-1185">Reference proteome</keyword>
<feature type="domain" description="Helicase ATP-binding" evidence="8">
    <location>
        <begin position="1"/>
        <end position="158"/>
    </location>
</feature>
<dbReference type="PANTHER" id="PTHR47964:SF1">
    <property type="entry name" value="ATP-DEPENDENT DNA HELICASE HOMOLOG RECG, CHLOROPLASTIC"/>
    <property type="match status" value="1"/>
</dbReference>
<dbReference type="InterPro" id="IPR027417">
    <property type="entry name" value="P-loop_NTPase"/>
</dbReference>
<dbReference type="GO" id="GO:0004386">
    <property type="term" value="F:helicase activity"/>
    <property type="evidence" value="ECO:0007669"/>
    <property type="project" value="UniProtKB-KW"/>
</dbReference>
<reference evidence="10 11" key="1">
    <citation type="submission" date="2013-04" db="EMBL/GenBank/DDBJ databases">
        <title>The genome sequencing project of 58 acetic acid bacteria.</title>
        <authorList>
            <person name="Okamoto-Kainuma A."/>
            <person name="Ishikawa M."/>
            <person name="Umino S."/>
            <person name="Koizumi Y."/>
            <person name="Shiwa Y."/>
            <person name="Yoshikawa H."/>
            <person name="Matsutani M."/>
            <person name="Matsushita K."/>
        </authorList>
    </citation>
    <scope>NUCLEOTIDE SEQUENCE [LARGE SCALE GENOMIC DNA]</scope>
    <source>
        <strain evidence="10 11">NBRC 106555</strain>
    </source>
</reference>